<protein>
    <submittedName>
        <fullName evidence="12">Na+/H+ antiporter</fullName>
    </submittedName>
</protein>
<keyword evidence="3 10" id="KW-1003">Cell membrane</keyword>
<dbReference type="InterPro" id="IPR018422">
    <property type="entry name" value="Cation/H_exchanger_CPA1"/>
</dbReference>
<keyword evidence="5 10" id="KW-1133">Transmembrane helix</keyword>
<dbReference type="GO" id="GO:0051453">
    <property type="term" value="P:regulation of intracellular pH"/>
    <property type="evidence" value="ECO:0007669"/>
    <property type="project" value="TreeGrafter"/>
</dbReference>
<comment type="subcellular location">
    <subcellularLocation>
        <location evidence="1 10">Cell membrane</location>
        <topology evidence="1 10">Multi-pass membrane protein</topology>
    </subcellularLocation>
</comment>
<dbReference type="GO" id="GO:0005886">
    <property type="term" value="C:plasma membrane"/>
    <property type="evidence" value="ECO:0007669"/>
    <property type="project" value="UniProtKB-SubCell"/>
</dbReference>
<feature type="transmembrane region" description="Helical" evidence="10">
    <location>
        <begin position="377"/>
        <end position="399"/>
    </location>
</feature>
<dbReference type="GeneID" id="97555783"/>
<feature type="transmembrane region" description="Helical" evidence="10">
    <location>
        <begin position="274"/>
        <end position="291"/>
    </location>
</feature>
<feature type="transmembrane region" description="Helical" evidence="10">
    <location>
        <begin position="113"/>
        <end position="135"/>
    </location>
</feature>
<feature type="transmembrane region" description="Helical" evidence="10">
    <location>
        <begin position="156"/>
        <end position="176"/>
    </location>
</feature>
<evidence type="ECO:0000256" key="9">
    <source>
        <dbReference type="ARBA" id="ARBA00023201"/>
    </source>
</evidence>
<keyword evidence="13" id="KW-1185">Reference proteome</keyword>
<keyword evidence="7 10" id="KW-0406">Ion transport</keyword>
<dbReference type="Gene3D" id="6.10.140.1330">
    <property type="match status" value="1"/>
</dbReference>
<comment type="function">
    <text evidence="10">Na(+)/H(+) antiporter that extrudes sodium in exchange for external protons.</text>
</comment>
<keyword evidence="4 10" id="KW-0812">Transmembrane</keyword>
<feature type="transmembrane region" description="Helical" evidence="10">
    <location>
        <begin position="83"/>
        <end position="107"/>
    </location>
</feature>
<dbReference type="RefSeq" id="WP_063479470.1">
    <property type="nucleotide sequence ID" value="NZ_CP147845.1"/>
</dbReference>
<feature type="transmembrane region" description="Helical" evidence="10">
    <location>
        <begin position="239"/>
        <end position="254"/>
    </location>
</feature>
<accession>A0A163M143</accession>
<name>A0A163M143_9BACL</name>
<comment type="similarity">
    <text evidence="10">Belongs to the monovalent cation:proton antiporter 1 (CPA1) transporter (TC 2.A.36) family.</text>
</comment>
<feature type="transmembrane region" description="Helical" evidence="10">
    <location>
        <begin position="182"/>
        <end position="204"/>
    </location>
</feature>
<evidence type="ECO:0000313" key="13">
    <source>
        <dbReference type="Proteomes" id="UP000076796"/>
    </source>
</evidence>
<evidence type="ECO:0000259" key="11">
    <source>
        <dbReference type="Pfam" id="PF00999"/>
    </source>
</evidence>
<keyword evidence="9 10" id="KW-0739">Sodium transport</keyword>
<dbReference type="STRING" id="59843.A3958_22570"/>
<keyword evidence="2 10" id="KW-0813">Transport</keyword>
<proteinExistence type="inferred from homology"/>
<dbReference type="GO" id="GO:0098719">
    <property type="term" value="P:sodium ion import across plasma membrane"/>
    <property type="evidence" value="ECO:0007669"/>
    <property type="project" value="TreeGrafter"/>
</dbReference>
<feature type="transmembrane region" description="Helical" evidence="10">
    <location>
        <begin position="31"/>
        <end position="49"/>
    </location>
</feature>
<comment type="caution">
    <text evidence="12">The sequence shown here is derived from an EMBL/GenBank/DDBJ whole genome shotgun (WGS) entry which is preliminary data.</text>
</comment>
<evidence type="ECO:0000256" key="3">
    <source>
        <dbReference type="ARBA" id="ARBA00022475"/>
    </source>
</evidence>
<evidence type="ECO:0000256" key="4">
    <source>
        <dbReference type="ARBA" id="ARBA00022692"/>
    </source>
</evidence>
<evidence type="ECO:0000256" key="5">
    <source>
        <dbReference type="ARBA" id="ARBA00022989"/>
    </source>
</evidence>
<feature type="transmembrane region" description="Helical" evidence="10">
    <location>
        <begin position="6"/>
        <end position="24"/>
    </location>
</feature>
<dbReference type="Proteomes" id="UP000076796">
    <property type="component" value="Unassembled WGS sequence"/>
</dbReference>
<keyword evidence="10" id="KW-0050">Antiport</keyword>
<evidence type="ECO:0000256" key="7">
    <source>
        <dbReference type="ARBA" id="ARBA00023065"/>
    </source>
</evidence>
<dbReference type="PANTHER" id="PTHR10110">
    <property type="entry name" value="SODIUM/HYDROGEN EXCHANGER"/>
    <property type="match status" value="1"/>
</dbReference>
<gene>
    <name evidence="12" type="ORF">AWU65_23300</name>
</gene>
<dbReference type="InterPro" id="IPR006153">
    <property type="entry name" value="Cation/H_exchanger_TM"/>
</dbReference>
<dbReference type="AlphaFoldDB" id="A0A163M143"/>
<sequence>MEIFLMVLTFLVLVGISNIIHRFLPFIPVPLIQIALGIVAAYIRGFHHVPLNPELFMVLFIAPLLFNDGKLTPRDELWKLRSYILLLALGLVFATVLIAGPFIHWLIPAIPLSAAFALAAILSPTDAVAVGSLSGRVKLPGKIMHLLEGEALMNDASGLVAFNFAIAATVTGYFSLTNAIGSFFVIAVGGIVVGALLGFLVIWFRMLLRRLGMEDVTLHMLIIILTPFIIYLIAEEFHVSGILAVVAAGVTHAVERDRMRSASIKLRVVSDSTWSVILYTLNGLVFILLGHEIPGVINQIWSDPAYNNGQVVGYIVLITAVLILLRFGWVWASTNRQFKTSLLTALSGVRGALTLAAAFSIPLTLADHSPFPERSLMLFICAGVILLTLIIASVLLPLLTREKNTETVSTKDHEREARMHMLQAGLRAVREEMTDENKEQALQLIYVYTKRLQQSQISDKADMREFWEAAITIRQKALEAERNVAEVWLKEKRVSLDIAELFQSSLNRVEMLLSSRYKFKLLLKASWRHLRGLLQKPEHKETPMSPGHPDWEMYKDLKLEAIRAAIHEIEAMQPIENLEIAHAVIADYRAMEHHIENDRIWSRMEPELSSERRELELKAIQAERNEIQRMFEQGEVDRALANHLRMDVNYREANLFESQELVENEGH</sequence>
<feature type="domain" description="Cation/H+ exchanger transmembrane" evidence="11">
    <location>
        <begin position="11"/>
        <end position="399"/>
    </location>
</feature>
<keyword evidence="6 10" id="KW-0915">Sodium</keyword>
<evidence type="ECO:0000256" key="2">
    <source>
        <dbReference type="ARBA" id="ARBA00022448"/>
    </source>
</evidence>
<evidence type="ECO:0000256" key="6">
    <source>
        <dbReference type="ARBA" id="ARBA00023053"/>
    </source>
</evidence>
<reference evidence="12" key="1">
    <citation type="journal article" date="2016" name="Genome Announc.">
        <title>Draft genomes of two strains of Paenibacillus glucanolyticus with capability to degrade lignocellulose.</title>
        <authorList>
            <person name="Mathews S.L."/>
            <person name="Pawlak J."/>
            <person name="Grunden A.M."/>
        </authorList>
    </citation>
    <scope>NUCLEOTIDE SEQUENCE [LARGE SCALE GENOMIC DNA]</scope>
    <source>
        <strain evidence="12">SLM1</strain>
    </source>
</reference>
<evidence type="ECO:0000313" key="12">
    <source>
        <dbReference type="EMBL" id="KZS48649.1"/>
    </source>
</evidence>
<feature type="transmembrane region" description="Helical" evidence="10">
    <location>
        <begin position="343"/>
        <end position="365"/>
    </location>
</feature>
<evidence type="ECO:0000256" key="10">
    <source>
        <dbReference type="RuleBase" id="RU366002"/>
    </source>
</evidence>
<dbReference type="InterPro" id="IPR004705">
    <property type="entry name" value="Cation/H_exchanger_CPA1_bac"/>
</dbReference>
<dbReference type="GO" id="GO:0015385">
    <property type="term" value="F:sodium:proton antiporter activity"/>
    <property type="evidence" value="ECO:0007669"/>
    <property type="project" value="InterPro"/>
</dbReference>
<dbReference type="GO" id="GO:0015386">
    <property type="term" value="F:potassium:proton antiporter activity"/>
    <property type="evidence" value="ECO:0007669"/>
    <property type="project" value="TreeGrafter"/>
</dbReference>
<keyword evidence="8 10" id="KW-0472">Membrane</keyword>
<organism evidence="12 13">
    <name type="scientific">Paenibacillus glucanolyticus</name>
    <dbReference type="NCBI Taxonomy" id="59843"/>
    <lineage>
        <taxon>Bacteria</taxon>
        <taxon>Bacillati</taxon>
        <taxon>Bacillota</taxon>
        <taxon>Bacilli</taxon>
        <taxon>Bacillales</taxon>
        <taxon>Paenibacillaceae</taxon>
        <taxon>Paenibacillus</taxon>
    </lineage>
</organism>
<feature type="transmembrane region" description="Helical" evidence="10">
    <location>
        <begin position="216"/>
        <end position="233"/>
    </location>
</feature>
<dbReference type="OrthoDB" id="9809206at2"/>
<dbReference type="EMBL" id="LWMH01000001">
    <property type="protein sequence ID" value="KZS48649.1"/>
    <property type="molecule type" value="Genomic_DNA"/>
</dbReference>
<dbReference type="PANTHER" id="PTHR10110:SF86">
    <property type="entry name" value="SODIUM_HYDROGEN EXCHANGER 7"/>
    <property type="match status" value="1"/>
</dbReference>
<evidence type="ECO:0000256" key="8">
    <source>
        <dbReference type="ARBA" id="ARBA00023136"/>
    </source>
</evidence>
<dbReference type="NCBIfam" id="TIGR00831">
    <property type="entry name" value="a_cpa1"/>
    <property type="match status" value="1"/>
</dbReference>
<feature type="transmembrane region" description="Helical" evidence="10">
    <location>
        <begin position="311"/>
        <end position="331"/>
    </location>
</feature>
<dbReference type="Pfam" id="PF00999">
    <property type="entry name" value="Na_H_Exchanger"/>
    <property type="match status" value="1"/>
</dbReference>
<evidence type="ECO:0000256" key="1">
    <source>
        <dbReference type="ARBA" id="ARBA00004651"/>
    </source>
</evidence>